<gene>
    <name evidence="1" type="ORF">FIU01_02320</name>
</gene>
<reference evidence="2" key="1">
    <citation type="journal article" date="2019" name="ISME J.">
        <title>Evolution in action: habitat transition from sediment to the pelagial leads to genome streamlining in Methylophilaceae.</title>
        <authorList>
            <person name="Salcher M."/>
            <person name="Schaefle D."/>
            <person name="Kaspar M."/>
            <person name="Neuenschwander S.M."/>
            <person name="Ghai R."/>
        </authorList>
    </citation>
    <scope>NUCLEOTIDE SEQUENCE [LARGE SCALE GENOMIC DNA]</scope>
    <source>
        <strain evidence="2">MMS-M-51</strain>
    </source>
</reference>
<dbReference type="RefSeq" id="WP_140002542.1">
    <property type="nucleotide sequence ID" value="NZ_CP040946.1"/>
</dbReference>
<dbReference type="KEGG" id="mmec:FIU01_02320"/>
<sequence>MSELEVQSPCVGVCSMDEETGFCQGCFRTLDEIRLWWDMDNASKAEVVKLAAARESAVFGD</sequence>
<proteinExistence type="predicted"/>
<organism evidence="1 2">
    <name type="scientific">Methylophilus medardicus</name>
    <dbReference type="NCBI Taxonomy" id="2588534"/>
    <lineage>
        <taxon>Bacteria</taxon>
        <taxon>Pseudomonadati</taxon>
        <taxon>Pseudomonadota</taxon>
        <taxon>Betaproteobacteria</taxon>
        <taxon>Nitrosomonadales</taxon>
        <taxon>Methylophilaceae</taxon>
        <taxon>Methylophilus</taxon>
    </lineage>
</organism>
<dbReference type="PANTHER" id="PTHR35175:SF2">
    <property type="entry name" value="DUF1289 DOMAIN-CONTAINING PROTEIN"/>
    <property type="match status" value="1"/>
</dbReference>
<evidence type="ECO:0000313" key="2">
    <source>
        <dbReference type="Proteomes" id="UP000311008"/>
    </source>
</evidence>
<dbReference type="Proteomes" id="UP000311008">
    <property type="component" value="Chromosome"/>
</dbReference>
<protein>
    <submittedName>
        <fullName evidence="1">DUF1289 domain-containing protein</fullName>
    </submittedName>
</protein>
<keyword evidence="2" id="KW-1185">Reference proteome</keyword>
<dbReference type="PANTHER" id="PTHR35175">
    <property type="entry name" value="DUF1289 DOMAIN-CONTAINING PROTEIN"/>
    <property type="match status" value="1"/>
</dbReference>
<dbReference type="AlphaFoldDB" id="A0A5B8CQD9"/>
<evidence type="ECO:0000313" key="1">
    <source>
        <dbReference type="EMBL" id="QDC43474.1"/>
    </source>
</evidence>
<dbReference type="EMBL" id="CP040946">
    <property type="protein sequence ID" value="QDC43474.1"/>
    <property type="molecule type" value="Genomic_DNA"/>
</dbReference>
<accession>A0A5B8CQD9</accession>
<dbReference type="InterPro" id="IPR010710">
    <property type="entry name" value="DUF1289"/>
</dbReference>
<dbReference type="Pfam" id="PF06945">
    <property type="entry name" value="DUF1289"/>
    <property type="match status" value="1"/>
</dbReference>
<dbReference type="OrthoDB" id="8911262at2"/>
<name>A0A5B8CQD9_9PROT</name>